<proteinExistence type="predicted"/>
<comment type="caution">
    <text evidence="18">The sequence shown here is derived from an EMBL/GenBank/DDBJ whole genome shotgun (WGS) entry which is preliminary data.</text>
</comment>
<dbReference type="FunFam" id="3.40.50.2300:FF:000137">
    <property type="entry name" value="Histidine kinase 3"/>
    <property type="match status" value="1"/>
</dbReference>
<dbReference type="PRINTS" id="PR00344">
    <property type="entry name" value="BCTRLSENSOR"/>
</dbReference>
<dbReference type="SMART" id="SM00387">
    <property type="entry name" value="HATPase_c"/>
    <property type="match status" value="1"/>
</dbReference>
<dbReference type="Pfam" id="PF03924">
    <property type="entry name" value="CHASE"/>
    <property type="match status" value="1"/>
</dbReference>
<evidence type="ECO:0000259" key="16">
    <source>
        <dbReference type="PROSITE" id="PS50110"/>
    </source>
</evidence>
<dbReference type="Pfam" id="PF00072">
    <property type="entry name" value="Response_reg"/>
    <property type="match status" value="1"/>
</dbReference>
<dbReference type="InterPro" id="IPR036890">
    <property type="entry name" value="HATPase_C_sf"/>
</dbReference>
<dbReference type="PROSITE" id="PS51257">
    <property type="entry name" value="PROKAR_LIPOPROTEIN"/>
    <property type="match status" value="1"/>
</dbReference>
<feature type="domain" description="Histidine kinase" evidence="15">
    <location>
        <begin position="367"/>
        <end position="683"/>
    </location>
</feature>
<evidence type="ECO:0000256" key="3">
    <source>
        <dbReference type="ARBA" id="ARBA00004127"/>
    </source>
</evidence>
<dbReference type="SUPFAM" id="SSF52172">
    <property type="entry name" value="CheY-like"/>
    <property type="match status" value="1"/>
</dbReference>
<dbReference type="InterPro" id="IPR036097">
    <property type="entry name" value="HisK_dim/P_sf"/>
</dbReference>
<dbReference type="AlphaFoldDB" id="A0A3L6F3F6"/>
<dbReference type="Pfam" id="PF24896">
    <property type="entry name" value="Receiver_CRE1"/>
    <property type="match status" value="1"/>
</dbReference>
<evidence type="ECO:0000256" key="2">
    <source>
        <dbReference type="ARBA" id="ARBA00002427"/>
    </source>
</evidence>
<dbReference type="InterPro" id="IPR011006">
    <property type="entry name" value="CheY-like_superfamily"/>
</dbReference>
<keyword evidence="11" id="KW-1133">Transmembrane helix</keyword>
<keyword evidence="7" id="KW-0808">Transferase</keyword>
<evidence type="ECO:0000256" key="14">
    <source>
        <dbReference type="PROSITE-ProRule" id="PRU00169"/>
    </source>
</evidence>
<name>A0A3L6F3F6_MAIZE</name>
<evidence type="ECO:0000256" key="13">
    <source>
        <dbReference type="ARBA" id="ARBA00023136"/>
    </source>
</evidence>
<evidence type="ECO:0000256" key="4">
    <source>
        <dbReference type="ARBA" id="ARBA00011738"/>
    </source>
</evidence>
<dbReference type="Proteomes" id="UP000251960">
    <property type="component" value="Chromosome 4"/>
</dbReference>
<evidence type="ECO:0000256" key="10">
    <source>
        <dbReference type="ARBA" id="ARBA00022864"/>
    </source>
</evidence>
<comment type="subcellular location">
    <subcellularLocation>
        <location evidence="3">Endomembrane system</location>
        <topology evidence="3">Multi-pass membrane protein</topology>
    </subcellularLocation>
</comment>
<protein>
    <recommendedName>
        <fullName evidence="5">histidine kinase</fullName>
        <ecNumber evidence="5">2.7.13.3</ecNumber>
    </recommendedName>
</protein>
<dbReference type="InterPro" id="IPR042240">
    <property type="entry name" value="CHASE_sf"/>
</dbReference>
<dbReference type="PROSITE" id="PS50839">
    <property type="entry name" value="CHASE"/>
    <property type="match status" value="1"/>
</dbReference>
<dbReference type="Gene3D" id="3.30.450.350">
    <property type="entry name" value="CHASE domain"/>
    <property type="match status" value="1"/>
</dbReference>
<keyword evidence="12" id="KW-0902">Two-component regulatory system</keyword>
<evidence type="ECO:0000256" key="9">
    <source>
        <dbReference type="ARBA" id="ARBA00022777"/>
    </source>
</evidence>
<dbReference type="CDD" id="cd16922">
    <property type="entry name" value="HATPase_EvgS-ArcB-TorS-like"/>
    <property type="match status" value="1"/>
</dbReference>
<dbReference type="GO" id="GO:0009736">
    <property type="term" value="P:cytokinin-activated signaling pathway"/>
    <property type="evidence" value="ECO:0007669"/>
    <property type="project" value="UniProtKB-KW"/>
</dbReference>
<dbReference type="PROSITE" id="PS50109">
    <property type="entry name" value="HIS_KIN"/>
    <property type="match status" value="1"/>
</dbReference>
<dbReference type="PANTHER" id="PTHR43719">
    <property type="entry name" value="TWO-COMPONENT HISTIDINE KINASE"/>
    <property type="match status" value="1"/>
</dbReference>
<gene>
    <name evidence="18" type="ORF">Zm00014a_014213</name>
</gene>
<organism evidence="18 19">
    <name type="scientific">Zea mays</name>
    <name type="common">Maize</name>
    <dbReference type="NCBI Taxonomy" id="4577"/>
    <lineage>
        <taxon>Eukaryota</taxon>
        <taxon>Viridiplantae</taxon>
        <taxon>Streptophyta</taxon>
        <taxon>Embryophyta</taxon>
        <taxon>Tracheophyta</taxon>
        <taxon>Spermatophyta</taxon>
        <taxon>Magnoliopsida</taxon>
        <taxon>Liliopsida</taxon>
        <taxon>Poales</taxon>
        <taxon>Poaceae</taxon>
        <taxon>PACMAD clade</taxon>
        <taxon>Panicoideae</taxon>
        <taxon>Andropogonodae</taxon>
        <taxon>Andropogoneae</taxon>
        <taxon>Tripsacinae</taxon>
        <taxon>Zea</taxon>
    </lineage>
</organism>
<dbReference type="SUPFAM" id="SSF55874">
    <property type="entry name" value="ATPase domain of HSP90 chaperone/DNA topoisomerase II/histidine kinase"/>
    <property type="match status" value="1"/>
</dbReference>
<evidence type="ECO:0000256" key="6">
    <source>
        <dbReference type="ARBA" id="ARBA00022553"/>
    </source>
</evidence>
<dbReference type="PROSITE" id="PS50110">
    <property type="entry name" value="RESPONSE_REGULATORY"/>
    <property type="match status" value="1"/>
</dbReference>
<dbReference type="PANTHER" id="PTHR43719:SF51">
    <property type="entry name" value="HISTIDINE KINASE 4"/>
    <property type="match status" value="1"/>
</dbReference>
<evidence type="ECO:0000313" key="18">
    <source>
        <dbReference type="EMBL" id="PWZ27706.1"/>
    </source>
</evidence>
<dbReference type="InterPro" id="IPR004358">
    <property type="entry name" value="Sig_transdc_His_kin-like_C"/>
</dbReference>
<dbReference type="InterPro" id="IPR050956">
    <property type="entry name" value="2C_system_His_kinase"/>
</dbReference>
<dbReference type="InterPro" id="IPR000836">
    <property type="entry name" value="PRTase_dom"/>
</dbReference>
<dbReference type="EMBL" id="NCVQ01000005">
    <property type="protein sequence ID" value="PWZ27706.1"/>
    <property type="molecule type" value="Genomic_DNA"/>
</dbReference>
<accession>A0A3L6F3F6</accession>
<dbReference type="InterPro" id="IPR001789">
    <property type="entry name" value="Sig_transdc_resp-reg_receiver"/>
</dbReference>
<dbReference type="InterPro" id="IPR006189">
    <property type="entry name" value="CHASE_dom"/>
</dbReference>
<comment type="subunit">
    <text evidence="4">Homodimer.</text>
</comment>
<dbReference type="CDD" id="cd17546">
    <property type="entry name" value="REC_hyHK_CKI1_RcsC-like"/>
    <property type="match status" value="1"/>
</dbReference>
<evidence type="ECO:0000313" key="19">
    <source>
        <dbReference type="Proteomes" id="UP000251960"/>
    </source>
</evidence>
<dbReference type="InterPro" id="IPR056839">
    <property type="entry name" value="Receiver_AHK4/CRE1_1st"/>
</dbReference>
<dbReference type="GO" id="GO:0000155">
    <property type="term" value="F:phosphorelay sensor kinase activity"/>
    <property type="evidence" value="ECO:0007669"/>
    <property type="project" value="InterPro"/>
</dbReference>
<feature type="modified residue" description="4-aspartylphosphate" evidence="14">
    <location>
        <position position="908"/>
    </location>
</feature>
<comment type="catalytic activity">
    <reaction evidence="1">
        <text>ATP + protein L-histidine = ADP + protein N-phospho-L-histidine.</text>
        <dbReference type="EC" id="2.7.13.3"/>
    </reaction>
</comment>
<dbReference type="Pfam" id="PF02518">
    <property type="entry name" value="HATPase_c"/>
    <property type="match status" value="1"/>
</dbReference>
<evidence type="ECO:0000256" key="12">
    <source>
        <dbReference type="ARBA" id="ARBA00023012"/>
    </source>
</evidence>
<dbReference type="SMART" id="SM00448">
    <property type="entry name" value="REC"/>
    <property type="match status" value="1"/>
</dbReference>
<dbReference type="SMART" id="SM00388">
    <property type="entry name" value="HisKA"/>
    <property type="match status" value="1"/>
</dbReference>
<evidence type="ECO:0000256" key="7">
    <source>
        <dbReference type="ARBA" id="ARBA00022679"/>
    </source>
</evidence>
<dbReference type="Gene3D" id="6.10.250.1190">
    <property type="match status" value="1"/>
</dbReference>
<evidence type="ECO:0000256" key="5">
    <source>
        <dbReference type="ARBA" id="ARBA00012438"/>
    </source>
</evidence>
<dbReference type="GO" id="GO:0012505">
    <property type="term" value="C:endomembrane system"/>
    <property type="evidence" value="ECO:0007669"/>
    <property type="project" value="UniProtKB-SubCell"/>
</dbReference>
<comment type="function">
    <text evidence="2">Cytokinin receptor related to bacterial two-component regulators. Functions as a histidine kinase and transmits the stress signal to a downstream MAPK cascade.</text>
</comment>
<dbReference type="InterPro" id="IPR005467">
    <property type="entry name" value="His_kinase_dom"/>
</dbReference>
<feature type="domain" description="Response regulatory" evidence="16">
    <location>
        <begin position="858"/>
        <end position="994"/>
    </location>
</feature>
<evidence type="ECO:0000256" key="11">
    <source>
        <dbReference type="ARBA" id="ARBA00022989"/>
    </source>
</evidence>
<keyword evidence="13" id="KW-0472">Membrane</keyword>
<dbReference type="InterPro" id="IPR003594">
    <property type="entry name" value="HATPase_dom"/>
</dbReference>
<dbReference type="FunFam" id="3.30.450.350:FF:000001">
    <property type="entry name" value="Histidine kinase 4"/>
    <property type="match status" value="1"/>
</dbReference>
<dbReference type="CDD" id="cd06223">
    <property type="entry name" value="PRTases_typeI"/>
    <property type="match status" value="1"/>
</dbReference>
<reference evidence="18 19" key="1">
    <citation type="journal article" date="2018" name="Nat. Genet.">
        <title>Extensive intraspecific gene order and gene structural variations between Mo17 and other maize genomes.</title>
        <authorList>
            <person name="Sun S."/>
            <person name="Zhou Y."/>
            <person name="Chen J."/>
            <person name="Shi J."/>
            <person name="Zhao H."/>
            <person name="Zhao H."/>
            <person name="Song W."/>
            <person name="Zhang M."/>
            <person name="Cui Y."/>
            <person name="Dong X."/>
            <person name="Liu H."/>
            <person name="Ma X."/>
            <person name="Jiao Y."/>
            <person name="Wang B."/>
            <person name="Wei X."/>
            <person name="Stein J.C."/>
            <person name="Glaubitz J.C."/>
            <person name="Lu F."/>
            <person name="Yu G."/>
            <person name="Liang C."/>
            <person name="Fengler K."/>
            <person name="Li B."/>
            <person name="Rafalski A."/>
            <person name="Schnable P.S."/>
            <person name="Ware D.H."/>
            <person name="Buckler E.S."/>
            <person name="Lai J."/>
        </authorList>
    </citation>
    <scope>NUCLEOTIDE SEQUENCE [LARGE SCALE GENOMIC DNA]</scope>
    <source>
        <strain evidence="19">cv. Missouri 17</strain>
        <tissue evidence="18">Seedling</tissue>
    </source>
</reference>
<dbReference type="InterPro" id="IPR003661">
    <property type="entry name" value="HisK_dim/P_dom"/>
</dbReference>
<keyword evidence="6 14" id="KW-0597">Phosphoprotein</keyword>
<dbReference type="Gene3D" id="1.10.287.130">
    <property type="match status" value="1"/>
</dbReference>
<sequence length="1002" mass="111687">MGGNKYCAAMTKRRWRGLAAAAWVLVAVACSAVMHWTMRRESMDRAEERLVSMCEERARMLQEQFGVTVNHVHAIAILIATFNYDKSPSAIDQDTFAKYTARTSFERPLLNGVAYAQRVFHHEREMFESQQGWIMNTMQREPAPPQVEYAPVIFSQDTVSYLARIDMMSGEEDRENILRARTTGKAVLTNPFRLLGSNHLGVVLTFAVYHPDLPADASVEQRVEATIGYLGGAFDVESLVENLLSKLAGNQDIVVNVYDVTNASEAMVLYGPSSSDERVPFLHVSMLDFGDPFRRHEMRCRYRQKLPMQWSAITNPLGTFVIWMLLGYSIAAAYSRYDKVTEDCRKMEELKTQAEAADVAKSQFLATVSHEIRTPMNGVLGTYAFILILLNLQFRGPGNLIFFPSGVGMLDMLLGTDLTMTQKDYAQTAQMCGRALITLINDVLDRAKIEAGKLELEAVPFDLRSLMDDVISLFSSKSREKCIELAVFVCDNVPKDVLGDPWRFRQILTNLVGNAVKFTERGHVFVRVCLADNSNMEAGQVLNGAMNGKDGRVDSTTNGAFNTLSGFEAADRRNSWQYFKMLLSDKESLLDDLEGTNSDQSDSDHVTLAISIEDTGVGIPLQAQDRVFTPFMQADSSTSRNYGGTGIGLSISKCLAELMGGQISFVSRPFVGSTFTFSTTLKRSYKDISVDSSRSLSEALPTAFKGMKAILIDGRPVRSAVTRYHLKRLGITVQAVNNMSAVVKAFPGQNGATVSREKATILFIESDFWRPETDVQLLNHLREHKNRQLSDGHKVVLLVTSEADKDKYGSIFDIVMCKPIRASMIASSIQQLLKVEMPERRDNQNRPSFLRSLLVGKNILVVDDNKVNLRVAAAVLKKYGANVSCVESGKDAISLLQPPHCFDACFMDVQMPEMDGFEATRQIRQTEMRANEEMKNKLVLIEGSTFVEYHLPVLAMTADVIQATYEKCIKSGMDGYVSKPFDEEQLYQAVSRLVVGTTDSTV</sequence>
<evidence type="ECO:0000256" key="8">
    <source>
        <dbReference type="ARBA" id="ARBA00022692"/>
    </source>
</evidence>
<keyword evidence="8" id="KW-0812">Transmembrane</keyword>
<evidence type="ECO:0000259" key="15">
    <source>
        <dbReference type="PROSITE" id="PS50109"/>
    </source>
</evidence>
<dbReference type="SUPFAM" id="SSF47384">
    <property type="entry name" value="Homodimeric domain of signal transducing histidine kinase"/>
    <property type="match status" value="1"/>
</dbReference>
<dbReference type="SMART" id="SM01079">
    <property type="entry name" value="CHASE"/>
    <property type="match status" value="1"/>
</dbReference>
<evidence type="ECO:0000256" key="1">
    <source>
        <dbReference type="ARBA" id="ARBA00000085"/>
    </source>
</evidence>
<keyword evidence="9" id="KW-0418">Kinase</keyword>
<dbReference type="EC" id="2.7.13.3" evidence="5"/>
<dbReference type="CDD" id="cd00082">
    <property type="entry name" value="HisKA"/>
    <property type="match status" value="1"/>
</dbReference>
<dbReference type="Gene3D" id="3.40.50.2300">
    <property type="match status" value="1"/>
</dbReference>
<dbReference type="Gene3D" id="3.30.565.10">
    <property type="entry name" value="Histidine kinase-like ATPase, C-terminal domain"/>
    <property type="match status" value="1"/>
</dbReference>
<feature type="domain" description="CHASE" evidence="17">
    <location>
        <begin position="87"/>
        <end position="299"/>
    </location>
</feature>
<evidence type="ECO:0000259" key="17">
    <source>
        <dbReference type="PROSITE" id="PS50839"/>
    </source>
</evidence>
<keyword evidence="10" id="KW-0932">Cytokinin signaling pathway</keyword>